<protein>
    <submittedName>
        <fullName evidence="2">Uncharacterized protein</fullName>
    </submittedName>
</protein>
<dbReference type="Proteomes" id="UP000095751">
    <property type="component" value="Unassembled WGS sequence"/>
</dbReference>
<dbReference type="OrthoDB" id="54106at2759"/>
<reference evidence="2 3" key="1">
    <citation type="submission" date="2016-09" db="EMBL/GenBank/DDBJ databases">
        <title>Extensive genetic diversity and differential bi-allelic expression allows diatom success in the polar Southern Ocean.</title>
        <authorList>
            <consortium name="DOE Joint Genome Institute"/>
            <person name="Mock T."/>
            <person name="Otillar R.P."/>
            <person name="Strauss J."/>
            <person name="Dupont C."/>
            <person name="Frickenhaus S."/>
            <person name="Maumus F."/>
            <person name="Mcmullan M."/>
            <person name="Sanges R."/>
            <person name="Schmutz J."/>
            <person name="Toseland A."/>
            <person name="Valas R."/>
            <person name="Veluchamy A."/>
            <person name="Ward B.J."/>
            <person name="Allen A."/>
            <person name="Barry K."/>
            <person name="Falciatore A."/>
            <person name="Ferrante M."/>
            <person name="Fortunato A.E."/>
            <person name="Gloeckner G."/>
            <person name="Gruber A."/>
            <person name="Hipkin R."/>
            <person name="Janech M."/>
            <person name="Kroth P."/>
            <person name="Leese F."/>
            <person name="Lindquist E."/>
            <person name="Lyon B.R."/>
            <person name="Martin J."/>
            <person name="Mayer C."/>
            <person name="Parker M."/>
            <person name="Quesneville H."/>
            <person name="Raymond J."/>
            <person name="Uhlig C."/>
            <person name="Valentin K.U."/>
            <person name="Worden A.Z."/>
            <person name="Armbrust E.V."/>
            <person name="Bowler C."/>
            <person name="Green B."/>
            <person name="Moulton V."/>
            <person name="Van Oosterhout C."/>
            <person name="Grigoriev I."/>
        </authorList>
    </citation>
    <scope>NUCLEOTIDE SEQUENCE [LARGE SCALE GENOMIC DNA]</scope>
    <source>
        <strain evidence="2 3">CCMP1102</strain>
    </source>
</reference>
<name>A0A1E7FGZ1_9STRA</name>
<dbReference type="PANTHER" id="PTHR16148">
    <property type="entry name" value="NF-KAPPA-B-REPRESSING FACTOR-RELATED"/>
    <property type="match status" value="1"/>
</dbReference>
<gene>
    <name evidence="2" type="ORF">FRACYDRAFT_237704</name>
</gene>
<dbReference type="EMBL" id="KV784357">
    <property type="protein sequence ID" value="OEU17295.1"/>
    <property type="molecule type" value="Genomic_DNA"/>
</dbReference>
<sequence>MSPLCNKNQIENGVVFYISDDIIKNNNEKKRSVSFSTEAAVHVGAVINLDDYTNEEKYNAYYCLDEMRTIRQEIKDTVALLNRMIPRDEIELTATDSSFCYHEHTETQSQRSLLCIRGLEGKTRTGKRQRRATRMKSISAVFDEQSMQVMDGIHDPIMIAMSYNEYSYPMQVAAFQRAAHYQKEEKEANEEEEEQAANANNNNNEDQSSVSSFSSVSLSSISSASASSSTYNNAVSIGPSKYDFHKCRSMQLMQLPSTTTTKTTTTNNLDLLELEHQEDDDYESSSSFITTHNNNNNNTVHTNATNTEEQQHQHVVSLDGIIIIQDFQQRNNNDRQYNNNNNGIGIGIGHMRFRDRLACLLPTSSTSSSSSSPNRSTTTTSTTTTRNRRNGLGALRVVHI</sequence>
<evidence type="ECO:0000313" key="2">
    <source>
        <dbReference type="EMBL" id="OEU17295.1"/>
    </source>
</evidence>
<proteinExistence type="predicted"/>
<dbReference type="GO" id="GO:0005654">
    <property type="term" value="C:nucleoplasm"/>
    <property type="evidence" value="ECO:0007669"/>
    <property type="project" value="TreeGrafter"/>
</dbReference>
<dbReference type="InParanoid" id="A0A1E7FGZ1"/>
<feature type="region of interest" description="Disordered" evidence="1">
    <location>
        <begin position="362"/>
        <end position="400"/>
    </location>
</feature>
<dbReference type="GO" id="GO:0005730">
    <property type="term" value="C:nucleolus"/>
    <property type="evidence" value="ECO:0007669"/>
    <property type="project" value="TreeGrafter"/>
</dbReference>
<dbReference type="KEGG" id="fcy:FRACYDRAFT_237704"/>
<accession>A0A1E7FGZ1</accession>
<feature type="compositionally biased region" description="Low complexity" evidence="1">
    <location>
        <begin position="362"/>
        <end position="385"/>
    </location>
</feature>
<evidence type="ECO:0000256" key="1">
    <source>
        <dbReference type="SAM" id="MobiDB-lite"/>
    </source>
</evidence>
<dbReference type="AlphaFoldDB" id="A0A1E7FGZ1"/>
<feature type="region of interest" description="Disordered" evidence="1">
    <location>
        <begin position="181"/>
        <end position="211"/>
    </location>
</feature>
<dbReference type="PANTHER" id="PTHR16148:SF14">
    <property type="entry name" value="MYND-TYPE DOMAIN-CONTAINING PROTEIN"/>
    <property type="match status" value="1"/>
</dbReference>
<organism evidence="2 3">
    <name type="scientific">Fragilariopsis cylindrus CCMP1102</name>
    <dbReference type="NCBI Taxonomy" id="635003"/>
    <lineage>
        <taxon>Eukaryota</taxon>
        <taxon>Sar</taxon>
        <taxon>Stramenopiles</taxon>
        <taxon>Ochrophyta</taxon>
        <taxon>Bacillariophyta</taxon>
        <taxon>Bacillariophyceae</taxon>
        <taxon>Bacillariophycidae</taxon>
        <taxon>Bacillariales</taxon>
        <taxon>Bacillariaceae</taxon>
        <taxon>Fragilariopsis</taxon>
    </lineage>
</organism>
<keyword evidence="3" id="KW-1185">Reference proteome</keyword>
<feature type="compositionally biased region" description="Low complexity" evidence="1">
    <location>
        <begin position="196"/>
        <end position="211"/>
    </location>
</feature>
<evidence type="ECO:0000313" key="3">
    <source>
        <dbReference type="Proteomes" id="UP000095751"/>
    </source>
</evidence>